<feature type="region of interest" description="Disordered" evidence="5">
    <location>
        <begin position="188"/>
        <end position="213"/>
    </location>
</feature>
<evidence type="ECO:0000313" key="8">
    <source>
        <dbReference type="EnsemblPlants" id="Bo9g018140.1"/>
    </source>
</evidence>
<keyword evidence="3" id="KW-0804">Transcription</keyword>
<dbReference type="STRING" id="109376.A0A0D3E263"/>
<dbReference type="InterPro" id="IPR036093">
    <property type="entry name" value="NAC_dom_sf"/>
</dbReference>
<evidence type="ECO:0000259" key="7">
    <source>
        <dbReference type="PROSITE" id="PS51005"/>
    </source>
</evidence>
<keyword evidence="4" id="KW-0539">Nucleus</keyword>
<dbReference type="PROSITE" id="PS51005">
    <property type="entry name" value="NAC"/>
    <property type="match status" value="1"/>
</dbReference>
<evidence type="ECO:0000256" key="5">
    <source>
        <dbReference type="SAM" id="MobiDB-lite"/>
    </source>
</evidence>
<feature type="transmembrane region" description="Helical" evidence="6">
    <location>
        <begin position="7"/>
        <end position="25"/>
    </location>
</feature>
<keyword evidence="2" id="KW-0238">DNA-binding</keyword>
<reference evidence="8 9" key="1">
    <citation type="journal article" date="2014" name="Genome Biol.">
        <title>Transcriptome and methylome profiling reveals relics of genome dominance in the mesopolyploid Brassica oleracea.</title>
        <authorList>
            <person name="Parkin I.A."/>
            <person name="Koh C."/>
            <person name="Tang H."/>
            <person name="Robinson S.J."/>
            <person name="Kagale S."/>
            <person name="Clarke W.E."/>
            <person name="Town C.D."/>
            <person name="Nixon J."/>
            <person name="Krishnakumar V."/>
            <person name="Bidwell S.L."/>
            <person name="Denoeud F."/>
            <person name="Belcram H."/>
            <person name="Links M.G."/>
            <person name="Just J."/>
            <person name="Clarke C."/>
            <person name="Bender T."/>
            <person name="Huebert T."/>
            <person name="Mason A.S."/>
            <person name="Pires J.C."/>
            <person name="Barker G."/>
            <person name="Moore J."/>
            <person name="Walley P.G."/>
            <person name="Manoli S."/>
            <person name="Batley J."/>
            <person name="Edwards D."/>
            <person name="Nelson M.N."/>
            <person name="Wang X."/>
            <person name="Paterson A.H."/>
            <person name="King G."/>
            <person name="Bancroft I."/>
            <person name="Chalhoub B."/>
            <person name="Sharpe A.G."/>
        </authorList>
    </citation>
    <scope>NUCLEOTIDE SEQUENCE</scope>
    <source>
        <strain evidence="8 9">cv. TO1000</strain>
    </source>
</reference>
<dbReference type="InterPro" id="IPR003441">
    <property type="entry name" value="NAC-dom"/>
</dbReference>
<dbReference type="SUPFAM" id="SSF101941">
    <property type="entry name" value="NAC domain"/>
    <property type="match status" value="1"/>
</dbReference>
<dbReference type="PANTHER" id="PTHR31719:SF168">
    <property type="entry name" value="GENOME ASSEMBLY, CHROMOSOME: A09"/>
    <property type="match status" value="1"/>
</dbReference>
<reference evidence="8" key="2">
    <citation type="submission" date="2015-03" db="UniProtKB">
        <authorList>
            <consortium name="EnsemblPlants"/>
        </authorList>
    </citation>
    <scope>IDENTIFICATION</scope>
</reference>
<dbReference type="Proteomes" id="UP000032141">
    <property type="component" value="Chromosome C9"/>
</dbReference>
<dbReference type="PANTHER" id="PTHR31719">
    <property type="entry name" value="NAC TRANSCRIPTION FACTOR 56"/>
    <property type="match status" value="1"/>
</dbReference>
<dbReference type="AlphaFoldDB" id="A0A0D3E263"/>
<accession>A0A0D3E263</accession>
<keyword evidence="6" id="KW-0812">Transmembrane</keyword>
<sequence length="258" mass="29922">LYEKKKKIPGSTFSLIFFSYLLYIPQFPTHFLRFHIIFSVYLLSLFNLLLHTHTQPHVHVKQILRSISLSMNLPPGFRFFPTDEELVVHFLHRRASLLPCHPDVIPDLDLYPYDPWDLPGKALGEGRQWYFYSRKTQERVTSNGYWESMGIDEPVFTSSTHKRVGIKKYLTFYLGDSQSNWVMQEYSLPDSSSSSGRSSKRSSRGSTSSSHKPDYSKWVICRVYEQNSSEEEDDDGAELSCLDEVFLSLDDLDEVSLP</sequence>
<keyword evidence="6" id="KW-0472">Membrane</keyword>
<dbReference type="EnsemblPlants" id="Bo9g018140.1">
    <property type="protein sequence ID" value="Bo9g018140.1"/>
    <property type="gene ID" value="Bo9g018140"/>
</dbReference>
<organism evidence="8 9">
    <name type="scientific">Brassica oleracea var. oleracea</name>
    <dbReference type="NCBI Taxonomy" id="109376"/>
    <lineage>
        <taxon>Eukaryota</taxon>
        <taxon>Viridiplantae</taxon>
        <taxon>Streptophyta</taxon>
        <taxon>Embryophyta</taxon>
        <taxon>Tracheophyta</taxon>
        <taxon>Spermatophyta</taxon>
        <taxon>Magnoliopsida</taxon>
        <taxon>eudicotyledons</taxon>
        <taxon>Gunneridae</taxon>
        <taxon>Pentapetalae</taxon>
        <taxon>rosids</taxon>
        <taxon>malvids</taxon>
        <taxon>Brassicales</taxon>
        <taxon>Brassicaceae</taxon>
        <taxon>Brassiceae</taxon>
        <taxon>Brassica</taxon>
    </lineage>
</organism>
<evidence type="ECO:0000256" key="3">
    <source>
        <dbReference type="ARBA" id="ARBA00023163"/>
    </source>
</evidence>
<evidence type="ECO:0000256" key="6">
    <source>
        <dbReference type="SAM" id="Phobius"/>
    </source>
</evidence>
<keyword evidence="1" id="KW-0805">Transcription regulation</keyword>
<dbReference type="FunFam" id="2.170.150.80:FF:000014">
    <property type="entry name" value="NAC domain-containing protein 104"/>
    <property type="match status" value="1"/>
</dbReference>
<proteinExistence type="predicted"/>
<keyword evidence="6" id="KW-1133">Transmembrane helix</keyword>
<dbReference type="HOGENOM" id="CLU_035664_11_0_1"/>
<evidence type="ECO:0000313" key="9">
    <source>
        <dbReference type="Proteomes" id="UP000032141"/>
    </source>
</evidence>
<dbReference type="GO" id="GO:0003677">
    <property type="term" value="F:DNA binding"/>
    <property type="evidence" value="ECO:0007669"/>
    <property type="project" value="UniProtKB-KW"/>
</dbReference>
<evidence type="ECO:0000256" key="2">
    <source>
        <dbReference type="ARBA" id="ARBA00023125"/>
    </source>
</evidence>
<dbReference type="GO" id="GO:0006355">
    <property type="term" value="P:regulation of DNA-templated transcription"/>
    <property type="evidence" value="ECO:0007669"/>
    <property type="project" value="InterPro"/>
</dbReference>
<protein>
    <recommendedName>
        <fullName evidence="7">NAC domain-containing protein</fullName>
    </recommendedName>
</protein>
<dbReference type="GO" id="GO:0048731">
    <property type="term" value="P:system development"/>
    <property type="evidence" value="ECO:0007669"/>
    <property type="project" value="TreeGrafter"/>
</dbReference>
<feature type="domain" description="NAC" evidence="7">
    <location>
        <begin position="73"/>
        <end position="226"/>
    </location>
</feature>
<dbReference type="Gene3D" id="2.170.150.80">
    <property type="entry name" value="NAC domain"/>
    <property type="match status" value="1"/>
</dbReference>
<dbReference type="OMA" id="VYERNCD"/>
<feature type="transmembrane region" description="Helical" evidence="6">
    <location>
        <begin position="31"/>
        <end position="50"/>
    </location>
</feature>
<dbReference type="Pfam" id="PF02365">
    <property type="entry name" value="NAM"/>
    <property type="match status" value="1"/>
</dbReference>
<keyword evidence="9" id="KW-1185">Reference proteome</keyword>
<evidence type="ECO:0000256" key="1">
    <source>
        <dbReference type="ARBA" id="ARBA00023015"/>
    </source>
</evidence>
<dbReference type="Gramene" id="Bo9g018140.1">
    <property type="protein sequence ID" value="Bo9g018140.1"/>
    <property type="gene ID" value="Bo9g018140"/>
</dbReference>
<evidence type="ECO:0000256" key="4">
    <source>
        <dbReference type="ARBA" id="ARBA00023242"/>
    </source>
</evidence>
<dbReference type="eggNOG" id="ENOG502QRTS">
    <property type="taxonomic scope" value="Eukaryota"/>
</dbReference>
<name>A0A0D3E263_BRAOL</name>